<protein>
    <submittedName>
        <fullName evidence="2">Uncharacterized protein</fullName>
    </submittedName>
</protein>
<keyword evidence="1" id="KW-1133">Transmembrane helix</keyword>
<evidence type="ECO:0000313" key="2">
    <source>
        <dbReference type="EMBL" id="OGD40152.1"/>
    </source>
</evidence>
<organism evidence="2 3">
    <name type="scientific">Candidatus Azambacteria bacterium RIFCSPLOWO2_02_FULL_44_14</name>
    <dbReference type="NCBI Taxonomy" id="1797306"/>
    <lineage>
        <taxon>Bacteria</taxon>
        <taxon>Candidatus Azamiibacteriota</taxon>
    </lineage>
</organism>
<keyword evidence="1" id="KW-0472">Membrane</keyword>
<feature type="transmembrane region" description="Helical" evidence="1">
    <location>
        <begin position="12"/>
        <end position="32"/>
    </location>
</feature>
<comment type="caution">
    <text evidence="2">The sequence shown here is derived from an EMBL/GenBank/DDBJ whole genome shotgun (WGS) entry which is preliminary data.</text>
</comment>
<gene>
    <name evidence="2" type="ORF">A3I30_02695</name>
</gene>
<evidence type="ECO:0000313" key="3">
    <source>
        <dbReference type="Proteomes" id="UP000177197"/>
    </source>
</evidence>
<sequence length="174" mass="20142">MGRKMEKQRRQKFIFWIFIFTCVTIWVSLFFINNAWPVEPANSLPEVESWRVVEEGTNFGNLFVTKFHQDPNDPAKLGFTMWFPNKDKNFEYEVFVRMVDFTKKDGGKIDTAQARGSIKLENGNWSEVVSGNKTLLSLGLFNGERAAIFRSTDDQGETKAFRAFLLKDLVKPKN</sequence>
<dbReference type="EMBL" id="MEYV01000011">
    <property type="protein sequence ID" value="OGD40152.1"/>
    <property type="molecule type" value="Genomic_DNA"/>
</dbReference>
<dbReference type="AlphaFoldDB" id="A0A1F5CB76"/>
<proteinExistence type="predicted"/>
<dbReference type="Proteomes" id="UP000177197">
    <property type="component" value="Unassembled WGS sequence"/>
</dbReference>
<reference evidence="2 3" key="1">
    <citation type="journal article" date="2016" name="Nat. Commun.">
        <title>Thousands of microbial genomes shed light on interconnected biogeochemical processes in an aquifer system.</title>
        <authorList>
            <person name="Anantharaman K."/>
            <person name="Brown C.T."/>
            <person name="Hug L.A."/>
            <person name="Sharon I."/>
            <person name="Castelle C.J."/>
            <person name="Probst A.J."/>
            <person name="Thomas B.C."/>
            <person name="Singh A."/>
            <person name="Wilkins M.J."/>
            <person name="Karaoz U."/>
            <person name="Brodie E.L."/>
            <person name="Williams K.H."/>
            <person name="Hubbard S.S."/>
            <person name="Banfield J.F."/>
        </authorList>
    </citation>
    <scope>NUCLEOTIDE SEQUENCE [LARGE SCALE GENOMIC DNA]</scope>
</reference>
<keyword evidence="1" id="KW-0812">Transmembrane</keyword>
<evidence type="ECO:0000256" key="1">
    <source>
        <dbReference type="SAM" id="Phobius"/>
    </source>
</evidence>
<accession>A0A1F5CB76</accession>
<name>A0A1F5CB76_9BACT</name>